<dbReference type="EMBL" id="JYDL01000985">
    <property type="protein sequence ID" value="KRX11995.1"/>
    <property type="molecule type" value="Genomic_DNA"/>
</dbReference>
<keyword evidence="3" id="KW-1185">Reference proteome</keyword>
<dbReference type="AlphaFoldDB" id="A0A0V0RBX4"/>
<evidence type="ECO:0000256" key="1">
    <source>
        <dbReference type="SAM" id="MobiDB-lite"/>
    </source>
</evidence>
<reference evidence="2 3" key="1">
    <citation type="submission" date="2015-01" db="EMBL/GenBank/DDBJ databases">
        <title>Evolution of Trichinella species and genotypes.</title>
        <authorList>
            <person name="Korhonen P.K."/>
            <person name="Edoardo P."/>
            <person name="Giuseppe L.R."/>
            <person name="Gasser R.B."/>
        </authorList>
    </citation>
    <scope>NUCLEOTIDE SEQUENCE [LARGE SCALE GENOMIC DNA]</scope>
    <source>
        <strain evidence="2">ISS37</strain>
    </source>
</reference>
<organism evidence="2 3">
    <name type="scientific">Trichinella nelsoni</name>
    <dbReference type="NCBI Taxonomy" id="6336"/>
    <lineage>
        <taxon>Eukaryota</taxon>
        <taxon>Metazoa</taxon>
        <taxon>Ecdysozoa</taxon>
        <taxon>Nematoda</taxon>
        <taxon>Enoplea</taxon>
        <taxon>Dorylaimia</taxon>
        <taxon>Trichinellida</taxon>
        <taxon>Trichinellidae</taxon>
        <taxon>Trichinella</taxon>
    </lineage>
</organism>
<evidence type="ECO:0000313" key="3">
    <source>
        <dbReference type="Proteomes" id="UP000054630"/>
    </source>
</evidence>
<gene>
    <name evidence="2" type="ORF">T07_9257</name>
</gene>
<dbReference type="Proteomes" id="UP000054630">
    <property type="component" value="Unassembled WGS sequence"/>
</dbReference>
<comment type="caution">
    <text evidence="2">The sequence shown here is derived from an EMBL/GenBank/DDBJ whole genome shotgun (WGS) entry which is preliminary data.</text>
</comment>
<sequence>MTPGLRRWEWGGGGPRGPRAPERAWDELTAASHCELLLLLCSGSGVTSQGVSPRAAACVRRVASPLIPKVSIHPYCLNEKENWIQMEL</sequence>
<feature type="region of interest" description="Disordered" evidence="1">
    <location>
        <begin position="1"/>
        <end position="22"/>
    </location>
</feature>
<evidence type="ECO:0000313" key="2">
    <source>
        <dbReference type="EMBL" id="KRX11995.1"/>
    </source>
</evidence>
<protein>
    <submittedName>
        <fullName evidence="2">Uncharacterized protein</fullName>
    </submittedName>
</protein>
<accession>A0A0V0RBX4</accession>
<proteinExistence type="predicted"/>
<name>A0A0V0RBX4_9BILA</name>